<sequence>MCLTAALTAGAAQAQTSAPAHTTPAAPAAQGSDDIAWLEKTRHYTYGASHWLASSVDGWFGNKPFDAHGKVSGFVRVNTLWEQHDGFKANVKFRLHADLPNLQNRAYAFVGQDNKREVVTDQPENFSREQLLLREDRKEDQSFFAGLGYAFMDDVDFRLGFRGGLKPYAQVRYKAQWALSPRDTIFLRESLFWSSRDSLGSTTVVDYEHTLSPTLLARWSTVGTITRRSDGLEWQSSVGLIKALPQLRTVSVEALVQGRTGSVDISNYGARASWRQPIYKDWLFGKVSLGHFWPKDKTHLERDRSWAVGASVEMHF</sequence>
<evidence type="ECO:0008006" key="3">
    <source>
        <dbReference type="Google" id="ProtNLM"/>
    </source>
</evidence>
<organism evidence="1 2">
    <name type="scientific">Allofranklinella schreckenbergeri</name>
    <dbReference type="NCBI Taxonomy" id="1076744"/>
    <lineage>
        <taxon>Bacteria</taxon>
        <taxon>Pseudomonadati</taxon>
        <taxon>Pseudomonadota</taxon>
        <taxon>Betaproteobacteria</taxon>
        <taxon>Burkholderiales</taxon>
        <taxon>Comamonadaceae</taxon>
        <taxon>Allofranklinella</taxon>
    </lineage>
</organism>
<evidence type="ECO:0000313" key="2">
    <source>
        <dbReference type="Proteomes" id="UP000281171"/>
    </source>
</evidence>
<evidence type="ECO:0000313" key="1">
    <source>
        <dbReference type="EMBL" id="RMX09372.1"/>
    </source>
</evidence>
<reference evidence="1 2" key="1">
    <citation type="submission" date="2018-10" db="EMBL/GenBank/DDBJ databases">
        <title>Comamonadaceae CDC group NO-1 genome sequencing and assembly.</title>
        <authorList>
            <person name="Bernier A.-M."/>
            <person name="Bernard K."/>
        </authorList>
    </citation>
    <scope>NUCLEOTIDE SEQUENCE [LARGE SCALE GENOMIC DNA]</scope>
    <source>
        <strain evidence="1 2">NML180581</strain>
    </source>
</reference>
<proteinExistence type="predicted"/>
<protein>
    <recommendedName>
        <fullName evidence="3">Alginate export domain-containing protein</fullName>
    </recommendedName>
</protein>
<dbReference type="EMBL" id="RDQK01000014">
    <property type="protein sequence ID" value="RMX09372.1"/>
    <property type="molecule type" value="Genomic_DNA"/>
</dbReference>
<dbReference type="AlphaFoldDB" id="A0A3M6R337"/>
<dbReference type="Proteomes" id="UP000281171">
    <property type="component" value="Unassembled WGS sequence"/>
</dbReference>
<comment type="caution">
    <text evidence="1">The sequence shown here is derived from an EMBL/GenBank/DDBJ whole genome shotgun (WGS) entry which is preliminary data.</text>
</comment>
<name>A0A3M6R337_9BURK</name>
<accession>A0A3M6R337</accession>
<gene>
    <name evidence="1" type="ORF">EBQ24_06610</name>
</gene>